<dbReference type="Proteomes" id="UP000054018">
    <property type="component" value="Unassembled WGS sequence"/>
</dbReference>
<dbReference type="SUPFAM" id="SSF55620">
    <property type="entry name" value="Tetrahydrobiopterin biosynthesis enzymes-like"/>
    <property type="match status" value="2"/>
</dbReference>
<dbReference type="PIRSF" id="PIRSF000241">
    <property type="entry name" value="Urate_oxidase"/>
    <property type="match status" value="1"/>
</dbReference>
<feature type="binding site" evidence="7">
    <location>
        <position position="252"/>
    </location>
    <ligand>
        <name>urate</name>
        <dbReference type="ChEBI" id="CHEBI:17775"/>
    </ligand>
</feature>
<evidence type="ECO:0000256" key="7">
    <source>
        <dbReference type="PIRSR" id="PIRSR000241-2"/>
    </source>
</evidence>
<dbReference type="UniPathway" id="UPA00394">
    <property type="reaction ID" value="UER00650"/>
</dbReference>
<dbReference type="EC" id="1.7.3.3" evidence="5 8"/>
<keyword evidence="5" id="KW-0576">Peroxisome</keyword>
<dbReference type="InterPro" id="IPR019842">
    <property type="entry name" value="Uricase_CS"/>
</dbReference>
<proteinExistence type="inferred from homology"/>
<feature type="active site" description="Charge relay system" evidence="6">
    <location>
        <position position="18"/>
    </location>
</feature>
<dbReference type="NCBIfam" id="TIGR03383">
    <property type="entry name" value="urate_oxi"/>
    <property type="match status" value="1"/>
</dbReference>
<evidence type="ECO:0000256" key="5">
    <source>
        <dbReference type="PIRNR" id="PIRNR000241"/>
    </source>
</evidence>
<feature type="binding site" evidence="7">
    <location>
        <position position="253"/>
    </location>
    <ligand>
        <name>urate</name>
        <dbReference type="ChEBI" id="CHEBI:17775"/>
    </ligand>
</feature>
<dbReference type="GO" id="GO:0006145">
    <property type="term" value="P:purine nucleobase catabolic process"/>
    <property type="evidence" value="ECO:0007669"/>
    <property type="project" value="TreeGrafter"/>
</dbReference>
<dbReference type="GO" id="GO:0019628">
    <property type="term" value="P:urate catabolic process"/>
    <property type="evidence" value="ECO:0007669"/>
    <property type="project" value="UniProtKB-UniPathway"/>
</dbReference>
<feature type="active site" description="Charge relay system" evidence="6">
    <location>
        <position position="290"/>
    </location>
</feature>
<protein>
    <recommendedName>
        <fullName evidence="5 8">Uricase</fullName>
        <ecNumber evidence="5 8">1.7.3.3</ecNumber>
    </recommendedName>
    <alternativeName>
        <fullName evidence="5">Urate oxidase</fullName>
    </alternativeName>
</protein>
<reference evidence="10" key="2">
    <citation type="submission" date="2015-01" db="EMBL/GenBank/DDBJ databases">
        <title>Evolutionary Origins and Diversification of the Mycorrhizal Mutualists.</title>
        <authorList>
            <consortium name="DOE Joint Genome Institute"/>
            <consortium name="Mycorrhizal Genomics Consortium"/>
            <person name="Kohler A."/>
            <person name="Kuo A."/>
            <person name="Nagy L.G."/>
            <person name="Floudas D."/>
            <person name="Copeland A."/>
            <person name="Barry K.W."/>
            <person name="Cichocki N."/>
            <person name="Veneault-Fourrey C."/>
            <person name="LaButti K."/>
            <person name="Lindquist E.A."/>
            <person name="Lipzen A."/>
            <person name="Lundell T."/>
            <person name="Morin E."/>
            <person name="Murat C."/>
            <person name="Riley R."/>
            <person name="Ohm R."/>
            <person name="Sun H."/>
            <person name="Tunlid A."/>
            <person name="Henrissat B."/>
            <person name="Grigoriev I.V."/>
            <person name="Hibbett D.S."/>
            <person name="Martin F."/>
        </authorList>
    </citation>
    <scope>NUCLEOTIDE SEQUENCE [LARGE SCALE GENOMIC DNA]</scope>
    <source>
        <strain evidence="10">441</strain>
    </source>
</reference>
<organism evidence="9 10">
    <name type="scientific">Pisolithus microcarpus 441</name>
    <dbReference type="NCBI Taxonomy" id="765257"/>
    <lineage>
        <taxon>Eukaryota</taxon>
        <taxon>Fungi</taxon>
        <taxon>Dikarya</taxon>
        <taxon>Basidiomycota</taxon>
        <taxon>Agaricomycotina</taxon>
        <taxon>Agaricomycetes</taxon>
        <taxon>Agaricomycetidae</taxon>
        <taxon>Boletales</taxon>
        <taxon>Sclerodermatineae</taxon>
        <taxon>Pisolithaceae</taxon>
        <taxon>Pisolithus</taxon>
    </lineage>
</organism>
<feature type="binding site" evidence="7">
    <location>
        <position position="288"/>
    </location>
    <ligand>
        <name>5-hydroxyisourate</name>
        <dbReference type="ChEBI" id="CHEBI:18072"/>
    </ligand>
</feature>
<sequence>MSDSTTQPGILTSARYGKDKVRVFRVVRNRPLHDVVEYNVQLLLEGDIAASYTKADNSVVVATDSMKNITYYLAKMSPHILTPEHFALHLGTHILATYSHIHKALVSIEKLRWSRIPVGTEGQETLHPHSFTRDGEEKRFVSVEVDKKSDGSLEGKVTAGLTDLLVLKTTGSGFTGFIQDAYTTLTEVSDRILSTSVDVSYTYKHNIPIPFPTDERRLTFDVPAEVKHADEVARRIRKSTLDVFAVDESESVQVSQEFWPARATLFKMAQQVVAENDDVETVTYTLPNKHYIPVDMRYIGVDNLTPSKAEVFMPVSAPSGLISATISRK</sequence>
<comment type="subcellular location">
    <subcellularLocation>
        <location evidence="5">Peroxisome</location>
    </subcellularLocation>
</comment>
<evidence type="ECO:0000256" key="1">
    <source>
        <dbReference type="ARBA" id="ARBA00004831"/>
    </source>
</evidence>
<evidence type="ECO:0000256" key="6">
    <source>
        <dbReference type="PIRSR" id="PIRSR000241-1"/>
    </source>
</evidence>
<dbReference type="PRINTS" id="PR00093">
    <property type="entry name" value="URICASE"/>
</dbReference>
<dbReference type="AlphaFoldDB" id="A0A0C9ZTJ1"/>
<dbReference type="PANTHER" id="PTHR42874:SF1">
    <property type="entry name" value="URICASE"/>
    <property type="match status" value="1"/>
</dbReference>
<feature type="binding site" evidence="7">
    <location>
        <position position="174"/>
    </location>
    <ligand>
        <name>5-hydroxyisourate</name>
        <dbReference type="ChEBI" id="CHEBI:18072"/>
    </ligand>
</feature>
<keyword evidence="3 5" id="KW-0659">Purine metabolism</keyword>
<reference evidence="9 10" key="1">
    <citation type="submission" date="2014-04" db="EMBL/GenBank/DDBJ databases">
        <authorList>
            <consortium name="DOE Joint Genome Institute"/>
            <person name="Kuo A."/>
            <person name="Kohler A."/>
            <person name="Costa M.D."/>
            <person name="Nagy L.G."/>
            <person name="Floudas D."/>
            <person name="Copeland A."/>
            <person name="Barry K.W."/>
            <person name="Cichocki N."/>
            <person name="Veneault-Fourrey C."/>
            <person name="LaButti K."/>
            <person name="Lindquist E.A."/>
            <person name="Lipzen A."/>
            <person name="Lundell T."/>
            <person name="Morin E."/>
            <person name="Murat C."/>
            <person name="Sun H."/>
            <person name="Tunlid A."/>
            <person name="Henrissat B."/>
            <person name="Grigoriev I.V."/>
            <person name="Hibbett D.S."/>
            <person name="Martin F."/>
            <person name="Nordberg H.P."/>
            <person name="Cantor M.N."/>
            <person name="Hua S.X."/>
        </authorList>
    </citation>
    <scope>NUCLEOTIDE SEQUENCE [LARGE SCALE GENOMIC DNA]</scope>
    <source>
        <strain evidence="9 10">441</strain>
    </source>
</reference>
<dbReference type="PROSITE" id="PS00366">
    <property type="entry name" value="URICASE"/>
    <property type="match status" value="1"/>
</dbReference>
<feature type="binding site" evidence="7">
    <location>
        <position position="63"/>
    </location>
    <ligand>
        <name>O2</name>
        <dbReference type="ChEBI" id="CHEBI:15379"/>
    </ligand>
</feature>
<feature type="binding site" evidence="7">
    <location>
        <position position="64"/>
    </location>
    <ligand>
        <name>urate</name>
        <dbReference type="ChEBI" id="CHEBI:17775"/>
    </ligand>
</feature>
<evidence type="ECO:0000313" key="10">
    <source>
        <dbReference type="Proteomes" id="UP000054018"/>
    </source>
</evidence>
<dbReference type="GO" id="GO:0005777">
    <property type="term" value="C:peroxisome"/>
    <property type="evidence" value="ECO:0007669"/>
    <property type="project" value="UniProtKB-SubCell"/>
</dbReference>
<accession>A0A0C9ZTJ1</accession>
<dbReference type="Pfam" id="PF01014">
    <property type="entry name" value="Uricase"/>
    <property type="match status" value="2"/>
</dbReference>
<dbReference type="InterPro" id="IPR002042">
    <property type="entry name" value="Uricase"/>
</dbReference>
<feature type="binding site" evidence="7">
    <location>
        <position position="288"/>
    </location>
    <ligand>
        <name>urate</name>
        <dbReference type="ChEBI" id="CHEBI:17775"/>
    </ligand>
</feature>
<dbReference type="STRING" id="765257.A0A0C9ZTJ1"/>
<feature type="binding site" evidence="7">
    <location>
        <position position="174"/>
    </location>
    <ligand>
        <name>urate</name>
        <dbReference type="ChEBI" id="CHEBI:17775"/>
    </ligand>
</feature>
<dbReference type="HOGENOM" id="CLU_048151_0_0_1"/>
<keyword evidence="10" id="KW-1185">Reference proteome</keyword>
<feature type="binding site" evidence="7">
    <location>
        <position position="288"/>
    </location>
    <ligand>
        <name>O2</name>
        <dbReference type="ChEBI" id="CHEBI:15379"/>
    </ligand>
</feature>
<dbReference type="PANTHER" id="PTHR42874">
    <property type="entry name" value="URICASE"/>
    <property type="match status" value="1"/>
</dbReference>
<name>A0A0C9ZTJ1_9AGAM</name>
<gene>
    <name evidence="9" type="ORF">PISMIDRAFT_677204</name>
</gene>
<evidence type="ECO:0000313" key="9">
    <source>
        <dbReference type="EMBL" id="KIK25567.1"/>
    </source>
</evidence>
<evidence type="ECO:0000256" key="2">
    <source>
        <dbReference type="ARBA" id="ARBA00009760"/>
    </source>
</evidence>
<feature type="binding site" evidence="7">
    <location>
        <position position="64"/>
    </location>
    <ligand>
        <name>5-hydroxyisourate</name>
        <dbReference type="ChEBI" id="CHEBI:18072"/>
    </ligand>
</feature>
<comment type="catalytic activity">
    <reaction evidence="5 8">
        <text>urate + O2 + H2O = 5-hydroxyisourate + H2O2</text>
        <dbReference type="Rhea" id="RHEA:21368"/>
        <dbReference type="ChEBI" id="CHEBI:15377"/>
        <dbReference type="ChEBI" id="CHEBI:15379"/>
        <dbReference type="ChEBI" id="CHEBI:16240"/>
        <dbReference type="ChEBI" id="CHEBI:17775"/>
        <dbReference type="ChEBI" id="CHEBI:18072"/>
        <dbReference type="EC" id="1.7.3.3"/>
    </reaction>
</comment>
<feature type="binding site" evidence="7">
    <location>
        <position position="252"/>
    </location>
    <ligand>
        <name>5-hydroxyisourate</name>
        <dbReference type="ChEBI" id="CHEBI:18072"/>
    </ligand>
</feature>
<dbReference type="OrthoDB" id="9992118at2759"/>
<dbReference type="EMBL" id="KN833707">
    <property type="protein sequence ID" value="KIK25567.1"/>
    <property type="molecule type" value="Genomic_DNA"/>
</dbReference>
<evidence type="ECO:0000256" key="4">
    <source>
        <dbReference type="ARBA" id="ARBA00023002"/>
    </source>
</evidence>
<evidence type="ECO:0000256" key="3">
    <source>
        <dbReference type="ARBA" id="ARBA00022631"/>
    </source>
</evidence>
<dbReference type="Gene3D" id="3.10.270.10">
    <property type="entry name" value="Urate Oxidase"/>
    <property type="match status" value="1"/>
</dbReference>
<comment type="pathway">
    <text evidence="1 5">Purine metabolism; urate degradation; (S)-allantoin from urate: step 1/3.</text>
</comment>
<feature type="active site" description="Charge relay system" evidence="6">
    <location>
        <position position="63"/>
    </location>
</feature>
<feature type="binding site" evidence="7">
    <location>
        <position position="191"/>
    </location>
    <ligand>
        <name>5-hydroxyisourate</name>
        <dbReference type="ChEBI" id="CHEBI:18072"/>
    </ligand>
</feature>
<feature type="binding site" evidence="7">
    <location>
        <position position="63"/>
    </location>
    <ligand>
        <name>5-hydroxyisourate</name>
        <dbReference type="ChEBI" id="CHEBI:18072"/>
    </ligand>
</feature>
<evidence type="ECO:0000256" key="8">
    <source>
        <dbReference type="RuleBase" id="RU004455"/>
    </source>
</evidence>
<feature type="binding site" evidence="7">
    <location>
        <position position="63"/>
    </location>
    <ligand>
        <name>urate</name>
        <dbReference type="ChEBI" id="CHEBI:17775"/>
    </ligand>
</feature>
<keyword evidence="4 5" id="KW-0560">Oxidoreductase</keyword>
<comment type="function">
    <text evidence="5 8">Catalyzes the oxidation of uric acid to 5-hydroxyisourate, which is further processed to form (S)-allantoin.</text>
</comment>
<feature type="binding site" evidence="7">
    <location>
        <position position="253"/>
    </location>
    <ligand>
        <name>5-hydroxyisourate</name>
        <dbReference type="ChEBI" id="CHEBI:18072"/>
    </ligand>
</feature>
<feature type="binding site" evidence="7">
    <location>
        <position position="191"/>
    </location>
    <ligand>
        <name>urate</name>
        <dbReference type="ChEBI" id="CHEBI:17775"/>
    </ligand>
</feature>
<comment type="similarity">
    <text evidence="2 5 8">Belongs to the uricase family.</text>
</comment>
<dbReference type="GO" id="GO:0004846">
    <property type="term" value="F:urate oxidase activity"/>
    <property type="evidence" value="ECO:0007669"/>
    <property type="project" value="UniProtKB-EC"/>
</dbReference>